<dbReference type="Proteomes" id="UP001209076">
    <property type="component" value="Unassembled WGS sequence"/>
</dbReference>
<reference evidence="2" key="1">
    <citation type="submission" date="2023-07" db="EMBL/GenBank/DDBJ databases">
        <title>Novel Mycoplasma species identified in domestic and wild animals.</title>
        <authorList>
            <person name="Volokhov D.V."/>
            <person name="Furtak V.A."/>
            <person name="Zagorodnyaya T.A."/>
        </authorList>
    </citation>
    <scope>NUCLEOTIDE SEQUENCE [LARGE SCALE GENOMIC DNA]</scope>
    <source>
        <strain evidence="2">92-19</strain>
    </source>
</reference>
<protein>
    <submittedName>
        <fullName evidence="1">Uncharacterized protein</fullName>
    </submittedName>
</protein>
<comment type="caution">
    <text evidence="1">The sequence shown here is derived from an EMBL/GenBank/DDBJ whole genome shotgun (WGS) entry which is preliminary data.</text>
</comment>
<sequence length="47" mass="5578">MDEYEMRIVKTKIAIKKAIEKTNLYNPWEKGSIIVKNNRKILDLDVN</sequence>
<evidence type="ECO:0000313" key="1">
    <source>
        <dbReference type="EMBL" id="MCU0104158.1"/>
    </source>
</evidence>
<dbReference type="RefSeq" id="WP_262095370.1">
    <property type="nucleotide sequence ID" value="NZ_JAOEGN010000001.1"/>
</dbReference>
<evidence type="ECO:0000313" key="2">
    <source>
        <dbReference type="Proteomes" id="UP001209076"/>
    </source>
</evidence>
<keyword evidence="2" id="KW-1185">Reference proteome</keyword>
<gene>
    <name evidence="1" type="ORF">N7603_00590</name>
</gene>
<proteinExistence type="predicted"/>
<accession>A0ABT2PT70</accession>
<organism evidence="1 2">
    <name type="scientific">Paracholeplasma vituli</name>
    <dbReference type="NCBI Taxonomy" id="69473"/>
    <lineage>
        <taxon>Bacteria</taxon>
        <taxon>Bacillati</taxon>
        <taxon>Mycoplasmatota</taxon>
        <taxon>Mollicutes</taxon>
        <taxon>Acholeplasmatales</taxon>
        <taxon>Acholeplasmataceae</taxon>
        <taxon>Paracholeplasma</taxon>
    </lineage>
</organism>
<dbReference type="EMBL" id="JAOEGN010000001">
    <property type="protein sequence ID" value="MCU0104158.1"/>
    <property type="molecule type" value="Genomic_DNA"/>
</dbReference>
<name>A0ABT2PT70_9MOLU</name>